<dbReference type="AlphaFoldDB" id="A0A6H3NV10"/>
<dbReference type="EMBL" id="RQHU01000014">
    <property type="protein sequence ID" value="TGN13454.1"/>
    <property type="molecule type" value="Genomic_DNA"/>
</dbReference>
<organism evidence="1 2">
    <name type="scientific">Leptospira bandrabouensis</name>
    <dbReference type="NCBI Taxonomy" id="2484903"/>
    <lineage>
        <taxon>Bacteria</taxon>
        <taxon>Pseudomonadati</taxon>
        <taxon>Spirochaetota</taxon>
        <taxon>Spirochaetia</taxon>
        <taxon>Leptospirales</taxon>
        <taxon>Leptospiraceae</taxon>
        <taxon>Leptospira</taxon>
    </lineage>
</organism>
<name>A0A6H3NV10_9LEPT</name>
<protein>
    <submittedName>
        <fullName evidence="1">Uncharacterized protein</fullName>
    </submittedName>
</protein>
<reference evidence="1" key="1">
    <citation type="journal article" date="2019" name="PLoS Negl. Trop. Dis.">
        <title>Revisiting the worldwide diversity of Leptospira species in the environment.</title>
        <authorList>
            <person name="Vincent A.T."/>
            <person name="Schiettekatte O."/>
            <person name="Bourhy P."/>
            <person name="Veyrier F.J."/>
            <person name="Picardeau M."/>
        </authorList>
    </citation>
    <scope>NUCLEOTIDE SEQUENCE [LARGE SCALE GENOMIC DNA]</scope>
    <source>
        <strain evidence="1">201601109</strain>
    </source>
</reference>
<keyword evidence="2" id="KW-1185">Reference proteome</keyword>
<evidence type="ECO:0000313" key="1">
    <source>
        <dbReference type="EMBL" id="TGN13454.1"/>
    </source>
</evidence>
<gene>
    <name evidence="1" type="ORF">EHR08_11370</name>
</gene>
<accession>A0A6H3NV10</accession>
<evidence type="ECO:0000313" key="2">
    <source>
        <dbReference type="Proteomes" id="UP000297649"/>
    </source>
</evidence>
<dbReference type="RefSeq" id="WP_135781407.1">
    <property type="nucleotide sequence ID" value="NZ_RQHU01000014.1"/>
</dbReference>
<dbReference type="Proteomes" id="UP000297649">
    <property type="component" value="Unassembled WGS sequence"/>
</dbReference>
<comment type="caution">
    <text evidence="1">The sequence shown here is derived from an EMBL/GenBank/DDBJ whole genome shotgun (WGS) entry which is preliminary data.</text>
</comment>
<sequence>MITPHKYLNLDLSIMNISAFILQNFKQMPILSYNDIINSSINSFGDNVKEVIPYALSFLFMLDKIEYLGNELDAFQLKGDLIETQ</sequence>
<proteinExistence type="predicted"/>